<name>A0A2S0KM88_9FIRM</name>
<sequence length="394" mass="43196">MGLIKAISGAIGGAFGDQWLEAIEADNMTDRTIMAKGVAVRAGDRRSSNTRGTEGVISNGSMIHVYPNQMMMLVENGKIIDYTAEPGAYRVDNSSSPSLFNGQFGDSLKDTWDRFKYGGTTPHKQEAVFINLQELRDIKFGTKNPIQYFDNFYNSELFVRCFGNYSIKVVDPILFYVEVADKSRQRQDVDELGEQFSSEFMTALSTSINKMSADGFRISHLTSRTQELADYMSDALDKTWEENRGFEVKAVGINGISYSEESQELINMRNQGAMLGDPTIREAYVQGSIARGMEAAGSNEGGAGQAFLGMGIGLNSAGGFTNSASEFNRAQLEAQQAAEQAKQSNNTAVNTQDIEQEITENSDGQFDLNFCPNCGKNLPKPNPNFCPNCGGKLK</sequence>
<keyword evidence="3" id="KW-1185">Reference proteome</keyword>
<dbReference type="KEGG" id="fsa:C5Q98_02270"/>
<accession>A0A2S0KM88</accession>
<gene>
    <name evidence="2" type="ORF">C5Q98_02270</name>
</gene>
<dbReference type="InterPro" id="IPR033880">
    <property type="entry name" value="SPFH_YdjI"/>
</dbReference>
<dbReference type="EMBL" id="CP027226">
    <property type="protein sequence ID" value="AVM42128.1"/>
    <property type="molecule type" value="Genomic_DNA"/>
</dbReference>
<evidence type="ECO:0000313" key="3">
    <source>
        <dbReference type="Proteomes" id="UP000237947"/>
    </source>
</evidence>
<reference evidence="3" key="1">
    <citation type="submission" date="2018-02" db="EMBL/GenBank/DDBJ databases">
        <authorList>
            <person name="Holder M.E."/>
            <person name="Ajami N.J."/>
            <person name="Petrosino J.F."/>
        </authorList>
    </citation>
    <scope>NUCLEOTIDE SEQUENCE [LARGE SCALE GENOMIC DNA]</scope>
    <source>
        <strain evidence="3">CCUG 47711</strain>
    </source>
</reference>
<protein>
    <submittedName>
        <fullName evidence="2">Virion core protein</fullName>
    </submittedName>
</protein>
<feature type="domain" description="SPFH" evidence="1">
    <location>
        <begin position="56"/>
        <end position="269"/>
    </location>
</feature>
<dbReference type="Pfam" id="PF13421">
    <property type="entry name" value="Band_7_1"/>
    <property type="match status" value="1"/>
</dbReference>
<proteinExistence type="predicted"/>
<dbReference type="PANTHER" id="PTHR37826:SF2">
    <property type="entry name" value="ZINC-RIBBON DOMAIN-CONTAINING PROTEIN"/>
    <property type="match status" value="1"/>
</dbReference>
<dbReference type="CDD" id="cd03408">
    <property type="entry name" value="SPFH_like_u1"/>
    <property type="match status" value="1"/>
</dbReference>
<evidence type="ECO:0000259" key="1">
    <source>
        <dbReference type="Pfam" id="PF13421"/>
    </source>
</evidence>
<dbReference type="OrthoDB" id="9764015at2"/>
<dbReference type="RefSeq" id="WP_106012114.1">
    <property type="nucleotide sequence ID" value="NZ_CP027226.1"/>
</dbReference>
<evidence type="ECO:0000313" key="2">
    <source>
        <dbReference type="EMBL" id="AVM42128.1"/>
    </source>
</evidence>
<dbReference type="Proteomes" id="UP000237947">
    <property type="component" value="Chromosome"/>
</dbReference>
<dbReference type="AlphaFoldDB" id="A0A2S0KM88"/>
<organism evidence="2 3">
    <name type="scientific">Fastidiosipila sanguinis</name>
    <dbReference type="NCBI Taxonomy" id="236753"/>
    <lineage>
        <taxon>Bacteria</taxon>
        <taxon>Bacillati</taxon>
        <taxon>Bacillota</taxon>
        <taxon>Clostridia</taxon>
        <taxon>Eubacteriales</taxon>
        <taxon>Oscillospiraceae</taxon>
        <taxon>Fastidiosipila</taxon>
    </lineage>
</organism>
<dbReference type="PANTHER" id="PTHR37826">
    <property type="entry name" value="FLOTILLIN BAND_7_5 DOMAIN PROTEIN"/>
    <property type="match status" value="1"/>
</dbReference>